<evidence type="ECO:0000256" key="2">
    <source>
        <dbReference type="ARBA" id="ARBA00022475"/>
    </source>
</evidence>
<evidence type="ECO:0000256" key="4">
    <source>
        <dbReference type="ARBA" id="ARBA00022679"/>
    </source>
</evidence>
<gene>
    <name evidence="7" type="ORF">SAMN04488526_0432</name>
</gene>
<dbReference type="Proteomes" id="UP000199283">
    <property type="component" value="Unassembled WGS sequence"/>
</dbReference>
<keyword evidence="5" id="KW-0472">Membrane</keyword>
<dbReference type="EMBL" id="FNZQ01000001">
    <property type="protein sequence ID" value="SEK38214.1"/>
    <property type="molecule type" value="Genomic_DNA"/>
</dbReference>
<accession>A0A1H7GJG9</accession>
<evidence type="ECO:0000256" key="3">
    <source>
        <dbReference type="ARBA" id="ARBA00022519"/>
    </source>
</evidence>
<keyword evidence="6" id="KW-0012">Acyltransferase</keyword>
<evidence type="ECO:0000256" key="6">
    <source>
        <dbReference type="ARBA" id="ARBA00023315"/>
    </source>
</evidence>
<proteinExistence type="predicted"/>
<organism evidence="7 8">
    <name type="scientific">Jannaschia helgolandensis</name>
    <dbReference type="NCBI Taxonomy" id="188906"/>
    <lineage>
        <taxon>Bacteria</taxon>
        <taxon>Pseudomonadati</taxon>
        <taxon>Pseudomonadota</taxon>
        <taxon>Alphaproteobacteria</taxon>
        <taxon>Rhodobacterales</taxon>
        <taxon>Roseobacteraceae</taxon>
        <taxon>Jannaschia</taxon>
    </lineage>
</organism>
<evidence type="ECO:0000256" key="1">
    <source>
        <dbReference type="ARBA" id="ARBA00004533"/>
    </source>
</evidence>
<dbReference type="STRING" id="188906.SAMN04488526_0432"/>
<reference evidence="7 8" key="1">
    <citation type="submission" date="2016-10" db="EMBL/GenBank/DDBJ databases">
        <authorList>
            <person name="de Groot N.N."/>
        </authorList>
    </citation>
    <scope>NUCLEOTIDE SEQUENCE [LARGE SCALE GENOMIC DNA]</scope>
    <source>
        <strain evidence="7 8">DSM 14858</strain>
    </source>
</reference>
<evidence type="ECO:0000256" key="5">
    <source>
        <dbReference type="ARBA" id="ARBA00023136"/>
    </source>
</evidence>
<dbReference type="PANTHER" id="PTHR30606">
    <property type="entry name" value="LIPID A BIOSYNTHESIS LAUROYL ACYLTRANSFERASE"/>
    <property type="match status" value="1"/>
</dbReference>
<dbReference type="AlphaFoldDB" id="A0A1H7GJG9"/>
<keyword evidence="8" id="KW-1185">Reference proteome</keyword>
<keyword evidence="3" id="KW-0997">Cell inner membrane</keyword>
<dbReference type="PANTHER" id="PTHR30606:SF10">
    <property type="entry name" value="PHOSPHATIDYLINOSITOL MANNOSIDE ACYLTRANSFERASE"/>
    <property type="match status" value="1"/>
</dbReference>
<dbReference type="Pfam" id="PF03279">
    <property type="entry name" value="Lip_A_acyltrans"/>
    <property type="match status" value="1"/>
</dbReference>
<name>A0A1H7GJG9_9RHOB</name>
<dbReference type="InterPro" id="IPR004960">
    <property type="entry name" value="LipA_acyltrans"/>
</dbReference>
<keyword evidence="2" id="KW-1003">Cell membrane</keyword>
<dbReference type="GO" id="GO:0009247">
    <property type="term" value="P:glycolipid biosynthetic process"/>
    <property type="evidence" value="ECO:0007669"/>
    <property type="project" value="UniProtKB-ARBA"/>
</dbReference>
<protein>
    <submittedName>
        <fullName evidence="7">KDO2-lipid IV(A) lauroyltransferase</fullName>
    </submittedName>
</protein>
<dbReference type="GO" id="GO:0016746">
    <property type="term" value="F:acyltransferase activity"/>
    <property type="evidence" value="ECO:0007669"/>
    <property type="project" value="UniProtKB-KW"/>
</dbReference>
<keyword evidence="4 7" id="KW-0808">Transferase</keyword>
<dbReference type="CDD" id="cd07984">
    <property type="entry name" value="LPLAT_LABLAT-like"/>
    <property type="match status" value="1"/>
</dbReference>
<evidence type="ECO:0000313" key="7">
    <source>
        <dbReference type="EMBL" id="SEK38214.1"/>
    </source>
</evidence>
<dbReference type="GO" id="GO:0005886">
    <property type="term" value="C:plasma membrane"/>
    <property type="evidence" value="ECO:0007669"/>
    <property type="project" value="UniProtKB-SubCell"/>
</dbReference>
<evidence type="ECO:0000313" key="8">
    <source>
        <dbReference type="Proteomes" id="UP000199283"/>
    </source>
</evidence>
<comment type="subcellular location">
    <subcellularLocation>
        <location evidence="1">Cell inner membrane</location>
    </subcellularLocation>
</comment>
<sequence>MLRLLLLLVAPLSLDRRRKVLGFVTEWLVRLTPLHRRADRNLALVWPDRPAEDRTAIVHAAARNAGRSLTGIWFNADFAREVANLRPEGPGLDVLRTARAEGRGAIIVSGHFGQWEAIRHVMKREGLEAGAIYRPNNNPYYEPIFRAGIDLGGQPIIPKGRNGYRQMIKHIRSGGFMALLPDQHIGDGAPLPFLDHDAKTSLAAAELALRYDLPLVPAFAPEVDGQLHVIFEDPIPHTDAETMMQMFNDRLSSWVTRHPSQWHWLHRRWKIKRS</sequence>